<evidence type="ECO:0008006" key="3">
    <source>
        <dbReference type="Google" id="ProtNLM"/>
    </source>
</evidence>
<name>A0ABT9U0P7_PAEHA</name>
<evidence type="ECO:0000313" key="1">
    <source>
        <dbReference type="EMBL" id="MDQ0112827.1"/>
    </source>
</evidence>
<reference evidence="1 2" key="1">
    <citation type="submission" date="2023-07" db="EMBL/GenBank/DDBJ databases">
        <title>Sorghum-associated microbial communities from plants grown in Nebraska, USA.</title>
        <authorList>
            <person name="Schachtman D."/>
        </authorList>
    </citation>
    <scope>NUCLEOTIDE SEQUENCE [LARGE SCALE GENOMIC DNA]</scope>
    <source>
        <strain evidence="1 2">CC482</strain>
    </source>
</reference>
<sequence length="256" mass="29005">MESFTLTRKEMAELLLSLHGSSSRRPLQVLQSAWAKSHQYDLEKGTTLPAFLATLLPPIIEKLIKGSEVKGFSLQEISALGQLIEHSNLSITSMQNWVKRDFKPYFDCPKAGKKYSLNQAALLFVIDDLKSNLDFESIRKLFDIVLGKPEDESVDLVGPIELYAAYTSMFEELDANNDQLLDITGHLKEQPHQDLLAEQVIRHAANRFADRLSGLTDKQREAIRNILLIAVISIQTSYFHSLVRRYCNATLFLHST</sequence>
<dbReference type="PANTHER" id="PTHR40056">
    <property type="entry name" value="HYPOTHETICAL CYTOSOLIC PROTEIN"/>
    <property type="match status" value="1"/>
</dbReference>
<comment type="caution">
    <text evidence="1">The sequence shown here is derived from an EMBL/GenBank/DDBJ whole genome shotgun (WGS) entry which is preliminary data.</text>
</comment>
<dbReference type="EMBL" id="JAUSSU010000004">
    <property type="protein sequence ID" value="MDQ0112827.1"/>
    <property type="molecule type" value="Genomic_DNA"/>
</dbReference>
<dbReference type="Proteomes" id="UP001229346">
    <property type="component" value="Unassembled WGS sequence"/>
</dbReference>
<keyword evidence="2" id="KW-1185">Reference proteome</keyword>
<dbReference type="RefSeq" id="WP_307203752.1">
    <property type="nucleotide sequence ID" value="NZ_JAUSSU010000004.1"/>
</dbReference>
<accession>A0ABT9U0P7</accession>
<dbReference type="InterPro" id="IPR014975">
    <property type="entry name" value="DUF1836"/>
</dbReference>
<organism evidence="1 2">
    <name type="scientific">Paenibacillus harenae</name>
    <dbReference type="NCBI Taxonomy" id="306543"/>
    <lineage>
        <taxon>Bacteria</taxon>
        <taxon>Bacillati</taxon>
        <taxon>Bacillota</taxon>
        <taxon>Bacilli</taxon>
        <taxon>Bacillales</taxon>
        <taxon>Paenibacillaceae</taxon>
        <taxon>Paenibacillus</taxon>
    </lineage>
</organism>
<proteinExistence type="predicted"/>
<dbReference type="PANTHER" id="PTHR40056:SF1">
    <property type="entry name" value="DUF1836 DOMAIN-CONTAINING PROTEIN"/>
    <property type="match status" value="1"/>
</dbReference>
<gene>
    <name evidence="1" type="ORF">J2T15_002262</name>
</gene>
<dbReference type="Pfam" id="PF08876">
    <property type="entry name" value="DUF1836"/>
    <property type="match status" value="1"/>
</dbReference>
<evidence type="ECO:0000313" key="2">
    <source>
        <dbReference type="Proteomes" id="UP001229346"/>
    </source>
</evidence>
<protein>
    <recommendedName>
        <fullName evidence="3">DUF1836 domain-containing protein</fullName>
    </recommendedName>
</protein>